<proteinExistence type="predicted"/>
<dbReference type="PANTHER" id="PTHR33164">
    <property type="entry name" value="TRANSCRIPTIONAL REGULATOR, MARR FAMILY"/>
    <property type="match status" value="1"/>
</dbReference>
<dbReference type="GO" id="GO:0006950">
    <property type="term" value="P:response to stress"/>
    <property type="evidence" value="ECO:0007669"/>
    <property type="project" value="TreeGrafter"/>
</dbReference>
<sequence length="156" mass="16148">MAATDGEIARALQRLVVETQRHVAHLAGAHGMHPTDLSAIGAILEGSTDGGPLTPGELSRRLELSAPATSAVINRLVGNSHVERHRNDDDRRSTTLQATETATAVGGALFAPLARGIAGTLDGLDDDERAVILRFLDDSIAAVARIDAELDGGGTG</sequence>
<dbReference type="InterPro" id="IPR036390">
    <property type="entry name" value="WH_DNA-bd_sf"/>
</dbReference>
<dbReference type="SUPFAM" id="SSF46785">
    <property type="entry name" value="Winged helix' DNA-binding domain"/>
    <property type="match status" value="1"/>
</dbReference>
<dbReference type="GO" id="GO:0003700">
    <property type="term" value="F:DNA-binding transcription factor activity"/>
    <property type="evidence" value="ECO:0007669"/>
    <property type="project" value="InterPro"/>
</dbReference>
<keyword evidence="3" id="KW-1185">Reference proteome</keyword>
<reference evidence="3" key="1">
    <citation type="submission" date="2017-02" db="EMBL/GenBank/DDBJ databases">
        <authorList>
            <person name="Dridi B."/>
        </authorList>
    </citation>
    <scope>NUCLEOTIDE SEQUENCE [LARGE SCALE GENOMIC DNA]</scope>
    <source>
        <strain evidence="3">EB411</strain>
    </source>
</reference>
<dbReference type="RefSeq" id="WP_087136207.1">
    <property type="nucleotide sequence ID" value="NZ_FUKR01000018.1"/>
</dbReference>
<accession>A0A1R4IQW9</accession>
<feature type="domain" description="HTH marR-type" evidence="1">
    <location>
        <begin position="5"/>
        <end position="141"/>
    </location>
</feature>
<organism evidence="2 3">
    <name type="scientific">Mycetocola reblochoni REB411</name>
    <dbReference type="NCBI Taxonomy" id="1255698"/>
    <lineage>
        <taxon>Bacteria</taxon>
        <taxon>Bacillati</taxon>
        <taxon>Actinomycetota</taxon>
        <taxon>Actinomycetes</taxon>
        <taxon>Micrococcales</taxon>
        <taxon>Microbacteriaceae</taxon>
        <taxon>Mycetocola</taxon>
    </lineage>
</organism>
<name>A0A1R4IQW9_9MICO</name>
<dbReference type="InterPro" id="IPR000835">
    <property type="entry name" value="HTH_MarR-typ"/>
</dbReference>
<evidence type="ECO:0000313" key="3">
    <source>
        <dbReference type="Proteomes" id="UP000196778"/>
    </source>
</evidence>
<dbReference type="AlphaFoldDB" id="A0A1R4IQW9"/>
<evidence type="ECO:0000313" key="2">
    <source>
        <dbReference type="EMBL" id="SJN21975.1"/>
    </source>
</evidence>
<dbReference type="PANTHER" id="PTHR33164:SF106">
    <property type="entry name" value="TRANSCRIPTIONAL REGULATORY PROTEIN"/>
    <property type="match status" value="1"/>
</dbReference>
<gene>
    <name evidence="2" type="ORF">FM119_02975</name>
</gene>
<dbReference type="InterPro" id="IPR036388">
    <property type="entry name" value="WH-like_DNA-bd_sf"/>
</dbReference>
<dbReference type="Gene3D" id="1.10.10.10">
    <property type="entry name" value="Winged helix-like DNA-binding domain superfamily/Winged helix DNA-binding domain"/>
    <property type="match status" value="1"/>
</dbReference>
<dbReference type="Pfam" id="PF12802">
    <property type="entry name" value="MarR_2"/>
    <property type="match status" value="1"/>
</dbReference>
<dbReference type="Proteomes" id="UP000196778">
    <property type="component" value="Unassembled WGS sequence"/>
</dbReference>
<evidence type="ECO:0000259" key="1">
    <source>
        <dbReference type="PROSITE" id="PS50995"/>
    </source>
</evidence>
<dbReference type="EMBL" id="FUKR01000018">
    <property type="protein sequence ID" value="SJN21975.1"/>
    <property type="molecule type" value="Genomic_DNA"/>
</dbReference>
<dbReference type="InterPro" id="IPR039422">
    <property type="entry name" value="MarR/SlyA-like"/>
</dbReference>
<dbReference type="PROSITE" id="PS50995">
    <property type="entry name" value="HTH_MARR_2"/>
    <property type="match status" value="1"/>
</dbReference>
<dbReference type="OrthoDB" id="162531at2"/>
<protein>
    <submittedName>
        <fullName evidence="2">Transcriptional regulator, MarR family</fullName>
    </submittedName>
</protein>
<dbReference type="SMART" id="SM00347">
    <property type="entry name" value="HTH_MARR"/>
    <property type="match status" value="1"/>
</dbReference>